<dbReference type="EMBL" id="VFJC01000027">
    <property type="protein sequence ID" value="KAB5523378.1"/>
    <property type="molecule type" value="Genomic_DNA"/>
</dbReference>
<evidence type="ECO:0000259" key="9">
    <source>
        <dbReference type="PROSITE" id="PS50853"/>
    </source>
</evidence>
<keyword evidence="3" id="KW-0732">Signal</keyword>
<evidence type="ECO:0000256" key="8">
    <source>
        <dbReference type="SAM" id="Phobius"/>
    </source>
</evidence>
<reference evidence="10 11" key="1">
    <citation type="submission" date="2019-06" db="EMBL/GenBank/DDBJ databases">
        <title>A chromosome-scale genome assembly of the striped catfish, Pangasianodon hypophthalmus.</title>
        <authorList>
            <person name="Wen M."/>
            <person name="Zahm M."/>
            <person name="Roques C."/>
            <person name="Cabau C."/>
            <person name="Klopp C."/>
            <person name="Donnadieu C."/>
            <person name="Jouanno E."/>
            <person name="Avarre J.-C."/>
            <person name="Campet M."/>
            <person name="Ha T.T.T."/>
            <person name="Dugue R."/>
            <person name="Lampietro C."/>
            <person name="Louis A."/>
            <person name="Herpin A."/>
            <person name="Echchiki A."/>
            <person name="Berthelot C."/>
            <person name="Parey E."/>
            <person name="Roest-Crollius H."/>
            <person name="Braasch I."/>
            <person name="Postlethwait J."/>
            <person name="Bobe J."/>
            <person name="Montfort J."/>
            <person name="Bouchez O."/>
            <person name="Begum T."/>
            <person name="Schartl M."/>
            <person name="Guiguen Y."/>
        </authorList>
    </citation>
    <scope>NUCLEOTIDE SEQUENCE [LARGE SCALE GENOMIC DNA]</scope>
    <source>
        <strain evidence="10 11">Indonesia</strain>
        <tissue evidence="10">Blood</tissue>
    </source>
</reference>
<evidence type="ECO:0000256" key="7">
    <source>
        <dbReference type="ARBA" id="ARBA00023180"/>
    </source>
</evidence>
<dbReference type="InterPro" id="IPR003961">
    <property type="entry name" value="FN3_dom"/>
</dbReference>
<keyword evidence="6" id="KW-0675">Receptor</keyword>
<dbReference type="InterPro" id="IPR036116">
    <property type="entry name" value="FN3_sf"/>
</dbReference>
<proteinExistence type="predicted"/>
<evidence type="ECO:0000313" key="11">
    <source>
        <dbReference type="Proteomes" id="UP000327468"/>
    </source>
</evidence>
<accession>A0A5N5JVY0</accession>
<comment type="caution">
    <text evidence="10">The sequence shown here is derived from an EMBL/GenBank/DDBJ whole genome shotgun (WGS) entry which is preliminary data.</text>
</comment>
<protein>
    <recommendedName>
        <fullName evidence="9">Fibronectin type-III domain-containing protein</fullName>
    </recommendedName>
</protein>
<dbReference type="Gene3D" id="2.60.40.10">
    <property type="entry name" value="Immunoglobulins"/>
    <property type="match status" value="2"/>
</dbReference>
<dbReference type="GO" id="GO:0004896">
    <property type="term" value="F:cytokine receptor activity"/>
    <property type="evidence" value="ECO:0007669"/>
    <property type="project" value="TreeGrafter"/>
</dbReference>
<keyword evidence="4 8" id="KW-1133">Transmembrane helix</keyword>
<evidence type="ECO:0000256" key="1">
    <source>
        <dbReference type="ARBA" id="ARBA00004479"/>
    </source>
</evidence>
<evidence type="ECO:0000256" key="4">
    <source>
        <dbReference type="ARBA" id="ARBA00022989"/>
    </source>
</evidence>
<keyword evidence="5 8" id="KW-0472">Membrane</keyword>
<dbReference type="InterPro" id="IPR013783">
    <property type="entry name" value="Ig-like_fold"/>
</dbReference>
<organism evidence="10 11">
    <name type="scientific">Pangasianodon hypophthalmus</name>
    <name type="common">Striped catfish</name>
    <name type="synonym">Helicophagus hypophthalmus</name>
    <dbReference type="NCBI Taxonomy" id="310915"/>
    <lineage>
        <taxon>Eukaryota</taxon>
        <taxon>Metazoa</taxon>
        <taxon>Chordata</taxon>
        <taxon>Craniata</taxon>
        <taxon>Vertebrata</taxon>
        <taxon>Euteleostomi</taxon>
        <taxon>Actinopterygii</taxon>
        <taxon>Neopterygii</taxon>
        <taxon>Teleostei</taxon>
        <taxon>Ostariophysi</taxon>
        <taxon>Siluriformes</taxon>
        <taxon>Pangasiidae</taxon>
        <taxon>Pangasianodon</taxon>
    </lineage>
</organism>
<sequence length="352" mass="39839">MYAGEGIEDGAQFQPKFISVTSHEVTLRVFSCHSFNMRLCGLLLTLSLVLADENGNDIHDSCEEALNSYGSKTALLMKNHENCINSSISEIPCFIYNVNLLSCSWSTDSLPEDAQYSASFHTPMDYPLKCKPESSKKLVECQGRFEEIHEHLTVKVNISINGYLCIICQNYIPADIEKLDPPQNITTVTKSTNLEIQWQQPSSCCTKKSTCFIYELKINNESVQLEGYITHTYNITNFDPTRSYTIQMRSKPENTCSDTKYWSDWSKAMVVKPSGNIYKLNTGVILSIAFVLPMILLAFLLVCKFQRLFEKLFPSIPNPSRNVQMLLEKNDFNQVTPPKQSEEGAEILEVIG</sequence>
<keyword evidence="2 8" id="KW-0812">Transmembrane</keyword>
<keyword evidence="11" id="KW-1185">Reference proteome</keyword>
<evidence type="ECO:0000256" key="6">
    <source>
        <dbReference type="ARBA" id="ARBA00023170"/>
    </source>
</evidence>
<name>A0A5N5JVY0_PANHP</name>
<evidence type="ECO:0000256" key="3">
    <source>
        <dbReference type="ARBA" id="ARBA00022729"/>
    </source>
</evidence>
<gene>
    <name evidence="10" type="ORF">PHYPO_G00151870</name>
</gene>
<keyword evidence="7" id="KW-0325">Glycoprotein</keyword>
<dbReference type="SUPFAM" id="SSF49265">
    <property type="entry name" value="Fibronectin type III"/>
    <property type="match status" value="2"/>
</dbReference>
<dbReference type="Proteomes" id="UP000327468">
    <property type="component" value="Chromosome 26"/>
</dbReference>
<dbReference type="CDD" id="cd00063">
    <property type="entry name" value="FN3"/>
    <property type="match status" value="1"/>
</dbReference>
<evidence type="ECO:0000313" key="10">
    <source>
        <dbReference type="EMBL" id="KAB5523378.1"/>
    </source>
</evidence>
<comment type="subcellular location">
    <subcellularLocation>
        <location evidence="1">Membrane</location>
        <topology evidence="1">Single-pass type I membrane protein</topology>
    </subcellularLocation>
</comment>
<evidence type="ECO:0000256" key="2">
    <source>
        <dbReference type="ARBA" id="ARBA00022692"/>
    </source>
</evidence>
<dbReference type="PANTHER" id="PTHR23037:SF46">
    <property type="entry name" value="INTERLEUKIN 5 RECEPTOR SUBUNIT ALPHA"/>
    <property type="match status" value="1"/>
</dbReference>
<dbReference type="PANTHER" id="PTHR23037">
    <property type="entry name" value="CYTOKINE RECEPTOR"/>
    <property type="match status" value="1"/>
</dbReference>
<dbReference type="PROSITE" id="PS50853">
    <property type="entry name" value="FN3"/>
    <property type="match status" value="1"/>
</dbReference>
<feature type="transmembrane region" description="Helical" evidence="8">
    <location>
        <begin position="283"/>
        <end position="303"/>
    </location>
</feature>
<dbReference type="AlphaFoldDB" id="A0A5N5JVY0"/>
<dbReference type="GO" id="GO:0009897">
    <property type="term" value="C:external side of plasma membrane"/>
    <property type="evidence" value="ECO:0007669"/>
    <property type="project" value="TreeGrafter"/>
</dbReference>
<feature type="domain" description="Fibronectin type-III" evidence="9">
    <location>
        <begin position="178"/>
        <end position="274"/>
    </location>
</feature>
<evidence type="ECO:0000256" key="5">
    <source>
        <dbReference type="ARBA" id="ARBA00023136"/>
    </source>
</evidence>